<evidence type="ECO:0000256" key="1">
    <source>
        <dbReference type="ARBA" id="ARBA00022614"/>
    </source>
</evidence>
<sequence length="367" mass="40272">MGRLVVVSGLTQTLVVVSGLTQTLVVVSGLTQTLVVVSGLTQTLVVVSGLTQTLVVVSGLTQTLVVVSGLTQTLVVVSGLTQTLVVVSGLTQTLVVVSGLTQTLVVVSGLTQTLVVVSGLTQTLVVVSGLTQTLVVVSGLTQTLTLVVVSGLTQTLVVVSGLTQTLVVGRLWILRLWSDQKNLEKDLSTFFQEELKKFLRLLSTDYPECLEPVEDEEQRSSSEALLKITLNFLRRMDQKELAERLWSRVSSGRSQRKLKVDLQQRFECVFEGIAKAGAPTLLKQIYTELYITEGGSSEVNQEHEWSALAFILLSSEEDLDQFELSRYCASEEALLRLLPVVKASTKALIRFMHGLRHRARREHVWLR</sequence>
<feature type="transmembrane region" description="Helical" evidence="3">
    <location>
        <begin position="124"/>
        <end position="149"/>
    </location>
</feature>
<evidence type="ECO:0000313" key="5">
    <source>
        <dbReference type="EMBL" id="CAL1602640.1"/>
    </source>
</evidence>
<feature type="domain" description="FISNA" evidence="4">
    <location>
        <begin position="257"/>
        <end position="326"/>
    </location>
</feature>
<feature type="transmembrane region" description="Helical" evidence="3">
    <location>
        <begin position="35"/>
        <end position="57"/>
    </location>
</feature>
<proteinExistence type="predicted"/>
<dbReference type="Proteomes" id="UP001497482">
    <property type="component" value="Chromosome 3"/>
</dbReference>
<protein>
    <recommendedName>
        <fullName evidence="4">FISNA domain-containing protein</fullName>
    </recommendedName>
</protein>
<evidence type="ECO:0000256" key="3">
    <source>
        <dbReference type="SAM" id="Phobius"/>
    </source>
</evidence>
<dbReference type="PANTHER" id="PTHR24106">
    <property type="entry name" value="NACHT, LRR AND CARD DOMAINS-CONTAINING"/>
    <property type="match status" value="1"/>
</dbReference>
<dbReference type="SMART" id="SM01288">
    <property type="entry name" value="FISNA"/>
    <property type="match status" value="1"/>
</dbReference>
<keyword evidence="3" id="KW-0472">Membrane</keyword>
<keyword evidence="3" id="KW-0812">Transmembrane</keyword>
<keyword evidence="1" id="KW-0433">Leucine-rich repeat</keyword>
<keyword evidence="2" id="KW-0677">Repeat</keyword>
<keyword evidence="6" id="KW-1185">Reference proteome</keyword>
<dbReference type="AlphaFoldDB" id="A0AAV2LQZ2"/>
<feature type="transmembrane region" description="Helical" evidence="3">
    <location>
        <begin position="155"/>
        <end position="173"/>
    </location>
</feature>
<accession>A0AAV2LQZ2</accession>
<gene>
    <name evidence="5" type="ORF">KC01_LOCUS30389</name>
</gene>
<reference evidence="5 6" key="1">
    <citation type="submission" date="2024-04" db="EMBL/GenBank/DDBJ databases">
        <authorList>
            <person name="Waldvogel A.-M."/>
            <person name="Schoenle A."/>
        </authorList>
    </citation>
    <scope>NUCLEOTIDE SEQUENCE [LARGE SCALE GENOMIC DNA]</scope>
</reference>
<dbReference type="InterPro" id="IPR029495">
    <property type="entry name" value="NACHT-assoc"/>
</dbReference>
<feature type="transmembrane region" description="Helical" evidence="3">
    <location>
        <begin position="93"/>
        <end position="117"/>
    </location>
</feature>
<dbReference type="EMBL" id="OZ035825">
    <property type="protein sequence ID" value="CAL1602640.1"/>
    <property type="molecule type" value="Genomic_DNA"/>
</dbReference>
<organism evidence="5 6">
    <name type="scientific">Knipowitschia caucasica</name>
    <name type="common">Caucasian dwarf goby</name>
    <name type="synonym">Pomatoschistus caucasicus</name>
    <dbReference type="NCBI Taxonomy" id="637954"/>
    <lineage>
        <taxon>Eukaryota</taxon>
        <taxon>Metazoa</taxon>
        <taxon>Chordata</taxon>
        <taxon>Craniata</taxon>
        <taxon>Vertebrata</taxon>
        <taxon>Euteleostomi</taxon>
        <taxon>Actinopterygii</taxon>
        <taxon>Neopterygii</taxon>
        <taxon>Teleostei</taxon>
        <taxon>Neoteleostei</taxon>
        <taxon>Acanthomorphata</taxon>
        <taxon>Gobiaria</taxon>
        <taxon>Gobiiformes</taxon>
        <taxon>Gobioidei</taxon>
        <taxon>Gobiidae</taxon>
        <taxon>Gobiinae</taxon>
        <taxon>Knipowitschia</taxon>
    </lineage>
</organism>
<evidence type="ECO:0000256" key="2">
    <source>
        <dbReference type="ARBA" id="ARBA00022737"/>
    </source>
</evidence>
<keyword evidence="3" id="KW-1133">Transmembrane helix</keyword>
<evidence type="ECO:0000259" key="4">
    <source>
        <dbReference type="SMART" id="SM01288"/>
    </source>
</evidence>
<evidence type="ECO:0000313" key="6">
    <source>
        <dbReference type="Proteomes" id="UP001497482"/>
    </source>
</evidence>
<name>A0AAV2LQZ2_KNICA</name>
<dbReference type="Pfam" id="PF14484">
    <property type="entry name" value="FISNA"/>
    <property type="match status" value="1"/>
</dbReference>
<dbReference type="InterPro" id="IPR051261">
    <property type="entry name" value="NLR"/>
</dbReference>